<comment type="caution">
    <text evidence="4">The sequence shown here is derived from an EMBL/GenBank/DDBJ whole genome shotgun (WGS) entry which is preliminary data.</text>
</comment>
<evidence type="ECO:0000256" key="2">
    <source>
        <dbReference type="ARBA" id="ARBA00023235"/>
    </source>
</evidence>
<keyword evidence="2" id="KW-0413">Isomerase</keyword>
<sequence>MYSSSSEDEQIPEIKYGYISFDSDTDTPINQKSKINDYHLQNPLNNDTNWSVQRTTISKDQYSSSDDENSHFDRFAKRYSGSDSNKNDNLFFSSFSKENINTNNKKDSYFKSKLLTSTNQIINNTQNYDFSPLAKENCNINNNNDNFFKPTHSKYSNEEKNNYHPVEFFDNNNNNDKDIKPAPSRYSNKDENNFHTVEFFDNNNNNDKDIKPAHPRYSNEKKNNYHTVEFFGNNNNNDNIFKPAPSRYSNKDENNFHTVEFFDNNNNNDKDIKPAPSRYSNEEENIFFANKTLIANNNENNHIISYSLNNNNETLTNHHHINNNGDRINNNGDCIKNNRDSTNDSGSSINDVNDSIIKPVSCYKWPFLLENYQNLLSFKEQFSKYYTLNRPFHELVKYGIIIFDKLSNNSSYDIMEFIQKSLKIKKITHSGTLDSNMSGLLIIFIENATRIASLLQKADKEYLVIMRLFEAVDKSRIQKALNFLTGPIYQSPPQNSVSLNKQIRVREIYKNKLIKYDPDNKNVIIKIACEAGTYIRILCDHIGLILGVGSKVEEIRRRKIGLISEGDYIYGEKAMVTMNDIMNAKRKLDLNGDESLMRHVIRPLECLLTNYKRIILHDAGIDKTCYGTKVTSLDISKFDNDINVDDMVVIVSKRGEAVAIGIALLSSNDMLKFDRRYHAAKIKRVIMDRGTFNRDWQNCPVFREKKRLIDAGMLDENGRPNKKTPQNWLRDYLNKELNESSNIPNEKENQIKSVPFSRKRLIFG</sequence>
<dbReference type="Gene3D" id="2.30.130.10">
    <property type="entry name" value="PUA domain"/>
    <property type="match status" value="1"/>
</dbReference>
<comment type="similarity">
    <text evidence="1">Belongs to the pseudouridine synthase TruB family.</text>
</comment>
<evidence type="ECO:0000313" key="5">
    <source>
        <dbReference type="Proteomes" id="UP001470230"/>
    </source>
</evidence>
<dbReference type="CDD" id="cd21148">
    <property type="entry name" value="PUA_Cbf5"/>
    <property type="match status" value="1"/>
</dbReference>
<dbReference type="InterPro" id="IPR002501">
    <property type="entry name" value="PsdUridine_synth_N"/>
</dbReference>
<evidence type="ECO:0000256" key="1">
    <source>
        <dbReference type="ARBA" id="ARBA00008999"/>
    </source>
</evidence>
<dbReference type="NCBIfam" id="TIGR00425">
    <property type="entry name" value="CBF5"/>
    <property type="match status" value="1"/>
</dbReference>
<feature type="domain" description="PUA" evidence="3">
    <location>
        <begin position="612"/>
        <end position="687"/>
    </location>
</feature>
<dbReference type="Pfam" id="PF16198">
    <property type="entry name" value="TruB_C_2"/>
    <property type="match status" value="1"/>
</dbReference>
<dbReference type="PANTHER" id="PTHR23127:SF0">
    <property type="entry name" value="H_ACA RIBONUCLEOPROTEIN COMPLEX SUBUNIT DKC1"/>
    <property type="match status" value="1"/>
</dbReference>
<accession>A0ABR2KSL6</accession>
<dbReference type="NCBIfam" id="NF003280">
    <property type="entry name" value="PRK04270.1"/>
    <property type="match status" value="1"/>
</dbReference>
<dbReference type="GO" id="GO:1990904">
    <property type="term" value="C:ribonucleoprotein complex"/>
    <property type="evidence" value="ECO:0007669"/>
    <property type="project" value="UniProtKB-KW"/>
</dbReference>
<dbReference type="InterPro" id="IPR032819">
    <property type="entry name" value="TruB_C"/>
</dbReference>
<dbReference type="SMART" id="SM00359">
    <property type="entry name" value="PUA"/>
    <property type="match status" value="1"/>
</dbReference>
<dbReference type="Proteomes" id="UP001470230">
    <property type="component" value="Unassembled WGS sequence"/>
</dbReference>
<dbReference type="InterPro" id="IPR015947">
    <property type="entry name" value="PUA-like_sf"/>
</dbReference>
<dbReference type="EMBL" id="JAPFFF010000003">
    <property type="protein sequence ID" value="KAK8894128.1"/>
    <property type="molecule type" value="Genomic_DNA"/>
</dbReference>
<dbReference type="InterPro" id="IPR020103">
    <property type="entry name" value="PsdUridine_synth_cat_dom_sf"/>
</dbReference>
<dbReference type="Gene3D" id="3.30.2350.10">
    <property type="entry name" value="Pseudouridine synthase"/>
    <property type="match status" value="1"/>
</dbReference>
<keyword evidence="5" id="KW-1185">Reference proteome</keyword>
<gene>
    <name evidence="4" type="ORF">M9Y10_022560</name>
</gene>
<name>A0ABR2KSL6_9EUKA</name>
<reference evidence="4 5" key="1">
    <citation type="submission" date="2024-04" db="EMBL/GenBank/DDBJ databases">
        <title>Tritrichomonas musculus Genome.</title>
        <authorList>
            <person name="Alves-Ferreira E."/>
            <person name="Grigg M."/>
            <person name="Lorenzi H."/>
            <person name="Galac M."/>
        </authorList>
    </citation>
    <scope>NUCLEOTIDE SEQUENCE [LARGE SCALE GENOMIC DNA]</scope>
    <source>
        <strain evidence="4 5">EAF2021</strain>
    </source>
</reference>
<dbReference type="Pfam" id="PF01509">
    <property type="entry name" value="TruB_N"/>
    <property type="match status" value="1"/>
</dbReference>
<organism evidence="4 5">
    <name type="scientific">Tritrichomonas musculus</name>
    <dbReference type="NCBI Taxonomy" id="1915356"/>
    <lineage>
        <taxon>Eukaryota</taxon>
        <taxon>Metamonada</taxon>
        <taxon>Parabasalia</taxon>
        <taxon>Tritrichomonadida</taxon>
        <taxon>Tritrichomonadidae</taxon>
        <taxon>Tritrichomonas</taxon>
    </lineage>
</organism>
<protein>
    <submittedName>
        <fullName evidence="4">H/ACA ribonucleoprotein complex subunit dkc1</fullName>
    </submittedName>
</protein>
<dbReference type="Pfam" id="PF01472">
    <property type="entry name" value="PUA"/>
    <property type="match status" value="1"/>
</dbReference>
<dbReference type="InterPro" id="IPR036974">
    <property type="entry name" value="PUA_sf"/>
</dbReference>
<dbReference type="InterPro" id="IPR002478">
    <property type="entry name" value="PUA"/>
</dbReference>
<keyword evidence="4" id="KW-0687">Ribonucleoprotein</keyword>
<dbReference type="SUPFAM" id="SSF55120">
    <property type="entry name" value="Pseudouridine synthase"/>
    <property type="match status" value="1"/>
</dbReference>
<proteinExistence type="inferred from homology"/>
<dbReference type="SUPFAM" id="SSF88697">
    <property type="entry name" value="PUA domain-like"/>
    <property type="match status" value="1"/>
</dbReference>
<evidence type="ECO:0000259" key="3">
    <source>
        <dbReference type="SMART" id="SM00359"/>
    </source>
</evidence>
<dbReference type="PANTHER" id="PTHR23127">
    <property type="entry name" value="CENTROMERE/MICROTUBULE BINDING PROTEIN CBF5"/>
    <property type="match status" value="1"/>
</dbReference>
<dbReference type="InterPro" id="IPR004802">
    <property type="entry name" value="tRNA_PsdUridine_synth_B_fam"/>
</dbReference>
<evidence type="ECO:0000313" key="4">
    <source>
        <dbReference type="EMBL" id="KAK8894128.1"/>
    </source>
</evidence>
<dbReference type="PROSITE" id="PS50890">
    <property type="entry name" value="PUA"/>
    <property type="match status" value="1"/>
</dbReference>